<proteinExistence type="inferred from homology"/>
<evidence type="ECO:0000256" key="1">
    <source>
        <dbReference type="ARBA" id="ARBA00001255"/>
    </source>
</evidence>
<keyword evidence="4 6" id="KW-0378">Hydrolase</keyword>
<dbReference type="InterPro" id="IPR038417">
    <property type="entry name" value="Alpga-gal_N_sf"/>
</dbReference>
<comment type="similarity">
    <text evidence="2">Belongs to the glycosyl hydrolase 36 family.</text>
</comment>
<evidence type="ECO:0000256" key="4">
    <source>
        <dbReference type="ARBA" id="ARBA00022801"/>
    </source>
</evidence>
<gene>
    <name evidence="10" type="ORF">ACFQHW_12005</name>
</gene>
<dbReference type="InterPro" id="IPR017853">
    <property type="entry name" value="GH"/>
</dbReference>
<dbReference type="SUPFAM" id="SSF51445">
    <property type="entry name" value="(Trans)glycosidases"/>
    <property type="match status" value="1"/>
</dbReference>
<evidence type="ECO:0000256" key="2">
    <source>
        <dbReference type="ARBA" id="ARBA00006202"/>
    </source>
</evidence>
<evidence type="ECO:0000259" key="9">
    <source>
        <dbReference type="Pfam" id="PF16875"/>
    </source>
</evidence>
<dbReference type="EC" id="3.2.1.22" evidence="3 6"/>
<protein>
    <recommendedName>
        <fullName evidence="3 6">Alpha-galactosidase</fullName>
        <ecNumber evidence="3 6">3.2.1.22</ecNumber>
    </recommendedName>
</protein>
<dbReference type="PRINTS" id="PR00743">
    <property type="entry name" value="GLHYDRLASE36"/>
</dbReference>
<dbReference type="PROSITE" id="PS00512">
    <property type="entry name" value="ALPHA_GALACTOSIDASE"/>
    <property type="match status" value="1"/>
</dbReference>
<dbReference type="PANTHER" id="PTHR43053:SF3">
    <property type="entry name" value="ALPHA-GALACTOSIDASE C-RELATED"/>
    <property type="match status" value="1"/>
</dbReference>
<accession>A0ABW1URI8</accession>
<dbReference type="Proteomes" id="UP001596310">
    <property type="component" value="Unassembled WGS sequence"/>
</dbReference>
<dbReference type="InterPro" id="IPR031704">
    <property type="entry name" value="Glyco_hydro_36_N"/>
</dbReference>
<reference evidence="11" key="1">
    <citation type="journal article" date="2019" name="Int. J. Syst. Evol. Microbiol.">
        <title>The Global Catalogue of Microorganisms (GCM) 10K type strain sequencing project: providing services to taxonomists for standard genome sequencing and annotation.</title>
        <authorList>
            <consortium name="The Broad Institute Genomics Platform"/>
            <consortium name="The Broad Institute Genome Sequencing Center for Infectious Disease"/>
            <person name="Wu L."/>
            <person name="Ma J."/>
        </authorList>
    </citation>
    <scope>NUCLEOTIDE SEQUENCE [LARGE SCALE GENOMIC DNA]</scope>
    <source>
        <strain evidence="11">CCM 8897</strain>
    </source>
</reference>
<dbReference type="InterPro" id="IPR000111">
    <property type="entry name" value="Glyco_hydro_27/36_CS"/>
</dbReference>
<organism evidence="10 11">
    <name type="scientific">Lapidilactobacillus achengensis</name>
    <dbReference type="NCBI Taxonomy" id="2486000"/>
    <lineage>
        <taxon>Bacteria</taxon>
        <taxon>Bacillati</taxon>
        <taxon>Bacillota</taxon>
        <taxon>Bacilli</taxon>
        <taxon>Lactobacillales</taxon>
        <taxon>Lactobacillaceae</taxon>
        <taxon>Lapidilactobacillus</taxon>
    </lineage>
</organism>
<keyword evidence="5 6" id="KW-0326">Glycosidase</keyword>
<dbReference type="CDD" id="cd14791">
    <property type="entry name" value="GH36"/>
    <property type="match status" value="1"/>
</dbReference>
<dbReference type="RefSeq" id="WP_125599127.1">
    <property type="nucleotide sequence ID" value="NZ_JBHSSM010000029.1"/>
</dbReference>
<comment type="caution">
    <text evidence="10">The sequence shown here is derived from an EMBL/GenBank/DDBJ whole genome shotgun (WGS) entry which is preliminary data.</text>
</comment>
<dbReference type="EMBL" id="JBHSSM010000029">
    <property type="protein sequence ID" value="MFC6316286.1"/>
    <property type="molecule type" value="Genomic_DNA"/>
</dbReference>
<evidence type="ECO:0000256" key="3">
    <source>
        <dbReference type="ARBA" id="ARBA00012755"/>
    </source>
</evidence>
<evidence type="ECO:0000313" key="10">
    <source>
        <dbReference type="EMBL" id="MFC6316286.1"/>
    </source>
</evidence>
<dbReference type="Pfam" id="PF02065">
    <property type="entry name" value="Melibiase"/>
    <property type="match status" value="1"/>
</dbReference>
<dbReference type="Gene3D" id="2.70.98.60">
    <property type="entry name" value="alpha-galactosidase from lactobacil brevis"/>
    <property type="match status" value="1"/>
</dbReference>
<evidence type="ECO:0000256" key="5">
    <source>
        <dbReference type="ARBA" id="ARBA00023295"/>
    </source>
</evidence>
<evidence type="ECO:0000313" key="11">
    <source>
        <dbReference type="Proteomes" id="UP001596310"/>
    </source>
</evidence>
<feature type="domain" description="Glycosyl hydrolase family 36 C-terminal" evidence="8">
    <location>
        <begin position="652"/>
        <end position="728"/>
    </location>
</feature>
<dbReference type="Pfam" id="PF16875">
    <property type="entry name" value="Glyco_hydro_36N"/>
    <property type="match status" value="1"/>
</dbReference>
<dbReference type="InterPro" id="IPR013780">
    <property type="entry name" value="Glyco_hydro_b"/>
</dbReference>
<comment type="catalytic activity">
    <reaction evidence="1 6">
        <text>Hydrolysis of terminal, non-reducing alpha-D-galactose residues in alpha-D-galactosides, including galactose oligosaccharides, galactomannans and galactolipids.</text>
        <dbReference type="EC" id="3.2.1.22"/>
    </reaction>
</comment>
<feature type="region of interest" description="Disordered" evidence="7">
    <location>
        <begin position="53"/>
        <end position="82"/>
    </location>
</feature>
<feature type="domain" description="Glycosyl hydrolase family 36 N-terminal" evidence="9">
    <location>
        <begin position="31"/>
        <end position="288"/>
    </location>
</feature>
<dbReference type="Gene3D" id="2.60.40.1180">
    <property type="entry name" value="Golgi alpha-mannosidase II"/>
    <property type="match status" value="1"/>
</dbReference>
<dbReference type="InterPro" id="IPR050985">
    <property type="entry name" value="Alpha-glycosidase_related"/>
</dbReference>
<sequence length="731" mass="82252">MNDLIEFDETQGLFHLHNQQISYLMAIEDFGLLSHLYFGPAVAQYHGQRRYPRRDRGFSGNLPGAEDRRFSPDTLPQEFSSSGAGDYRIPAAEIYQANGSKATDFVYQGYQILAGKPQLPGLPATFVQDQAEAATLVITLVDSVSQVALDLSYTIYRQRPIITRAVLVRNQGQTPVRLNKIASVQLDFPATDLEVISLPGAHVRERQVQREKIGYGVKSFASRRGATSHQMSNFISLVTPATTENQGAAYGIELVYSGNHALELEKDQLGQLRLVAGINQADFSWQLAPAEQFQTPEVILAYSDQGLNGLSQAYHHLLKERLVRSSWQNRPRPILVNNWEATYFDFDEAKLRPIVDQAAELGLEMFVLDDGWFGHRDNDRSSLGDWVVDQRKFPQGLTHFTNYVHQKGLKFGLWFEPEMISRDSALYRAHPDYLLAAPDRQPAPSRDQFVLDLGRADVRENIYQQMAAILATGQIDYVKWDMNRHFADLFSSALPADRQGEVSHRYMLGLYALLERLTQNFPQILWEGCSGGGGRFDAGMAYYMPQIWTSDNTDAVARLAIQWGTSLVYPPSMMTAHVSAVPNHQTGRTTSMALRGDVAMSGMFGYELDLTKLTPTEKQVVKAQIATNQQYRALVQQGDFYRLSAPETLAGCAWAFVAADRSEMLAFAFSELSQAQPVFQLIKFVGLDPQRQYQDQATQQVYGGDELMNLGLYRPVASGDFQSWRYHFRAL</sequence>
<keyword evidence="11" id="KW-1185">Reference proteome</keyword>
<evidence type="ECO:0000259" key="8">
    <source>
        <dbReference type="Pfam" id="PF16874"/>
    </source>
</evidence>
<evidence type="ECO:0000256" key="6">
    <source>
        <dbReference type="PIRNR" id="PIRNR005536"/>
    </source>
</evidence>
<dbReference type="InterPro" id="IPR002252">
    <property type="entry name" value="Glyco_hydro_36"/>
</dbReference>
<evidence type="ECO:0000256" key="7">
    <source>
        <dbReference type="SAM" id="MobiDB-lite"/>
    </source>
</evidence>
<dbReference type="Pfam" id="PF16874">
    <property type="entry name" value="Glyco_hydro_36C"/>
    <property type="match status" value="1"/>
</dbReference>
<dbReference type="PANTHER" id="PTHR43053">
    <property type="entry name" value="GLYCOSIDASE FAMILY 31"/>
    <property type="match status" value="1"/>
</dbReference>
<dbReference type="InterPro" id="IPR031705">
    <property type="entry name" value="Glyco_hydro_36_C"/>
</dbReference>
<dbReference type="Gene3D" id="3.20.20.70">
    <property type="entry name" value="Aldolase class I"/>
    <property type="match status" value="1"/>
</dbReference>
<dbReference type="InterPro" id="IPR013785">
    <property type="entry name" value="Aldolase_TIM"/>
</dbReference>
<dbReference type="PIRSF" id="PIRSF005536">
    <property type="entry name" value="Agal"/>
    <property type="match status" value="1"/>
</dbReference>
<name>A0ABW1URI8_9LACO</name>